<keyword evidence="9" id="KW-1185">Reference proteome</keyword>
<dbReference type="Proteomes" id="UP000008207">
    <property type="component" value="Chromosome"/>
</dbReference>
<dbReference type="GO" id="GO:0022857">
    <property type="term" value="F:transmembrane transporter activity"/>
    <property type="evidence" value="ECO:0007669"/>
    <property type="project" value="InterPro"/>
</dbReference>
<feature type="transmembrane region" description="Helical" evidence="6">
    <location>
        <begin position="23"/>
        <end position="45"/>
    </location>
</feature>
<dbReference type="SUPFAM" id="SSF103473">
    <property type="entry name" value="MFS general substrate transporter"/>
    <property type="match status" value="1"/>
</dbReference>
<keyword evidence="3 6" id="KW-0812">Transmembrane</keyword>
<feature type="transmembrane region" description="Helical" evidence="6">
    <location>
        <begin position="250"/>
        <end position="270"/>
    </location>
</feature>
<dbReference type="AlphaFoldDB" id="B8IEP7"/>
<protein>
    <submittedName>
        <fullName evidence="8">Major facilitator superfamily MFS_1</fullName>
    </submittedName>
</protein>
<feature type="transmembrane region" description="Helical" evidence="6">
    <location>
        <begin position="114"/>
        <end position="137"/>
    </location>
</feature>
<feature type="transmembrane region" description="Helical" evidence="6">
    <location>
        <begin position="149"/>
        <end position="169"/>
    </location>
</feature>
<organism evidence="8 9">
    <name type="scientific">Methylobacterium nodulans (strain LMG 21967 / CNCM I-2342 / ORS 2060)</name>
    <dbReference type="NCBI Taxonomy" id="460265"/>
    <lineage>
        <taxon>Bacteria</taxon>
        <taxon>Pseudomonadati</taxon>
        <taxon>Pseudomonadota</taxon>
        <taxon>Alphaproteobacteria</taxon>
        <taxon>Hyphomicrobiales</taxon>
        <taxon>Methylobacteriaceae</taxon>
        <taxon>Methylobacterium</taxon>
    </lineage>
</organism>
<dbReference type="CDD" id="cd17319">
    <property type="entry name" value="MFS_ExuT_GudP_like"/>
    <property type="match status" value="1"/>
</dbReference>
<name>B8IEP7_METNO</name>
<evidence type="ECO:0000256" key="2">
    <source>
        <dbReference type="ARBA" id="ARBA00022448"/>
    </source>
</evidence>
<feature type="transmembrane region" description="Helical" evidence="6">
    <location>
        <begin position="57"/>
        <end position="76"/>
    </location>
</feature>
<feature type="transmembrane region" description="Helical" evidence="6">
    <location>
        <begin position="181"/>
        <end position="203"/>
    </location>
</feature>
<evidence type="ECO:0000256" key="3">
    <source>
        <dbReference type="ARBA" id="ARBA00022692"/>
    </source>
</evidence>
<dbReference type="PANTHER" id="PTHR43791">
    <property type="entry name" value="PERMEASE-RELATED"/>
    <property type="match status" value="1"/>
</dbReference>
<dbReference type="Pfam" id="PF07690">
    <property type="entry name" value="MFS_1"/>
    <property type="match status" value="1"/>
</dbReference>
<dbReference type="STRING" id="460265.Mnod_6622"/>
<feature type="transmembrane region" description="Helical" evidence="6">
    <location>
        <begin position="88"/>
        <end position="108"/>
    </location>
</feature>
<dbReference type="RefSeq" id="WP_015932961.1">
    <property type="nucleotide sequence ID" value="NC_011894.1"/>
</dbReference>
<evidence type="ECO:0000259" key="7">
    <source>
        <dbReference type="PROSITE" id="PS50850"/>
    </source>
</evidence>
<feature type="transmembrane region" description="Helical" evidence="6">
    <location>
        <begin position="365"/>
        <end position="385"/>
    </location>
</feature>
<evidence type="ECO:0000313" key="9">
    <source>
        <dbReference type="Proteomes" id="UP000008207"/>
    </source>
</evidence>
<evidence type="ECO:0000313" key="8">
    <source>
        <dbReference type="EMBL" id="ACL61390.1"/>
    </source>
</evidence>
<evidence type="ECO:0000256" key="1">
    <source>
        <dbReference type="ARBA" id="ARBA00004141"/>
    </source>
</evidence>
<evidence type="ECO:0000256" key="6">
    <source>
        <dbReference type="SAM" id="Phobius"/>
    </source>
</evidence>
<reference evidence="8 9" key="1">
    <citation type="submission" date="2009-01" db="EMBL/GenBank/DDBJ databases">
        <title>Complete sequence of chromosome of Methylobacterium nodulans ORS 2060.</title>
        <authorList>
            <consortium name="US DOE Joint Genome Institute"/>
            <person name="Lucas S."/>
            <person name="Copeland A."/>
            <person name="Lapidus A."/>
            <person name="Glavina del Rio T."/>
            <person name="Dalin E."/>
            <person name="Tice H."/>
            <person name="Bruce D."/>
            <person name="Goodwin L."/>
            <person name="Pitluck S."/>
            <person name="Sims D."/>
            <person name="Brettin T."/>
            <person name="Detter J.C."/>
            <person name="Han C."/>
            <person name="Larimer F."/>
            <person name="Land M."/>
            <person name="Hauser L."/>
            <person name="Kyrpides N."/>
            <person name="Ivanova N."/>
            <person name="Marx C.J."/>
            <person name="Richardson P."/>
        </authorList>
    </citation>
    <scope>NUCLEOTIDE SEQUENCE [LARGE SCALE GENOMIC DNA]</scope>
    <source>
        <strain evidence="9">LMG 21967 / CNCM I-2342 / ORS 2060</strain>
    </source>
</reference>
<feature type="transmembrane region" description="Helical" evidence="6">
    <location>
        <begin position="340"/>
        <end position="358"/>
    </location>
</feature>
<dbReference type="Gene3D" id="1.20.1250.20">
    <property type="entry name" value="MFS general substrate transporter like domains"/>
    <property type="match status" value="2"/>
</dbReference>
<dbReference type="InterPro" id="IPR036259">
    <property type="entry name" value="MFS_trans_sf"/>
</dbReference>
<dbReference type="InterPro" id="IPR011701">
    <property type="entry name" value="MFS"/>
</dbReference>
<keyword evidence="4 6" id="KW-1133">Transmembrane helix</keyword>
<dbReference type="EMBL" id="CP001349">
    <property type="protein sequence ID" value="ACL61390.1"/>
    <property type="molecule type" value="Genomic_DNA"/>
</dbReference>
<comment type="subcellular location">
    <subcellularLocation>
        <location evidence="1">Membrane</location>
        <topology evidence="1">Multi-pass membrane protein</topology>
    </subcellularLocation>
</comment>
<sequence>MIATPPDIRSPLDSAFRLTRRRLVPFLLLMYVLAFLDRANIGFAKQAFQASAGISDAAYALGAGLFFLTYALFEVPSNLIMHRVGARLWMARIMVTWGLISAAMMFTSGELSFYALRLLLGAAEAGFFPGVILYLTYWFPQRTRGQIMGLFYFGAPIAFIFGSPLSGLLLELDGMGGLHGWQWMFMVEGLLASVVGVWAYFYLDDKPADARWLPAAEKQALSAAIAQEEKLKTAHGHSGVAALLAKPRMLHFLAIYFLIQMSVYGVIFYLPSQVAALLGKKVGLEVGLVTAIPWICALIAAYLLPRLADREGNHRTLGAMTLAVSGLGIAISAGSAPLTALAALCFAAAGFIAVQPLFWTFPTGYLGGVAAAGGIALINALGALGGFVAPNVKAWADLSFGSPQAGLYVLACTTLLGAALILGLSRSTPVAAAPVTSKS</sequence>
<dbReference type="eggNOG" id="COG2271">
    <property type="taxonomic scope" value="Bacteria"/>
</dbReference>
<feature type="transmembrane region" description="Helical" evidence="6">
    <location>
        <begin position="282"/>
        <end position="304"/>
    </location>
</feature>
<feature type="transmembrane region" description="Helical" evidence="6">
    <location>
        <begin position="316"/>
        <end position="334"/>
    </location>
</feature>
<keyword evidence="2" id="KW-0813">Transport</keyword>
<dbReference type="GO" id="GO:0005886">
    <property type="term" value="C:plasma membrane"/>
    <property type="evidence" value="ECO:0007669"/>
    <property type="project" value="TreeGrafter"/>
</dbReference>
<dbReference type="KEGG" id="mno:Mnod_6622"/>
<accession>B8IEP7</accession>
<evidence type="ECO:0000256" key="5">
    <source>
        <dbReference type="ARBA" id="ARBA00023136"/>
    </source>
</evidence>
<dbReference type="PANTHER" id="PTHR43791:SF30">
    <property type="entry name" value="INNER MEMBRANE TRANSPORT PROTEIN RHMT"/>
    <property type="match status" value="1"/>
</dbReference>
<dbReference type="InterPro" id="IPR020846">
    <property type="entry name" value="MFS_dom"/>
</dbReference>
<dbReference type="FunFam" id="1.20.1250.20:FF:000018">
    <property type="entry name" value="MFS transporter permease"/>
    <property type="match status" value="1"/>
</dbReference>
<dbReference type="HOGENOM" id="CLU_001265_0_0_5"/>
<keyword evidence="5 6" id="KW-0472">Membrane</keyword>
<feature type="domain" description="Major facilitator superfamily (MFS) profile" evidence="7">
    <location>
        <begin position="23"/>
        <end position="429"/>
    </location>
</feature>
<proteinExistence type="predicted"/>
<gene>
    <name evidence="8" type="ordered locus">Mnod_6622</name>
</gene>
<dbReference type="PROSITE" id="PS50850">
    <property type="entry name" value="MFS"/>
    <property type="match status" value="1"/>
</dbReference>
<feature type="transmembrane region" description="Helical" evidence="6">
    <location>
        <begin position="405"/>
        <end position="424"/>
    </location>
</feature>
<evidence type="ECO:0000256" key="4">
    <source>
        <dbReference type="ARBA" id="ARBA00022989"/>
    </source>
</evidence>